<dbReference type="OrthoDB" id="8965439at2"/>
<name>A0A562BG45_9BURK</name>
<accession>A0A562BG45</accession>
<comment type="caution">
    <text evidence="2">The sequence shown here is derived from an EMBL/GenBank/DDBJ whole genome shotgun (WGS) entry which is preliminary data.</text>
</comment>
<dbReference type="AlphaFoldDB" id="A0A562BG45"/>
<dbReference type="Proteomes" id="UP000318141">
    <property type="component" value="Unassembled WGS sequence"/>
</dbReference>
<gene>
    <name evidence="2" type="ORF">L602_002900000020</name>
</gene>
<keyword evidence="1" id="KW-0732">Signal</keyword>
<keyword evidence="3" id="KW-1185">Reference proteome</keyword>
<evidence type="ECO:0000313" key="2">
    <source>
        <dbReference type="EMBL" id="TWG84063.1"/>
    </source>
</evidence>
<evidence type="ECO:0000313" key="3">
    <source>
        <dbReference type="Proteomes" id="UP000318141"/>
    </source>
</evidence>
<proteinExistence type="predicted"/>
<evidence type="ECO:0000256" key="1">
    <source>
        <dbReference type="SAM" id="SignalP"/>
    </source>
</evidence>
<dbReference type="EMBL" id="VLJN01000022">
    <property type="protein sequence ID" value="TWG84063.1"/>
    <property type="molecule type" value="Genomic_DNA"/>
</dbReference>
<organism evidence="2 3">
    <name type="scientific">Cupriavidus gilardii J11</name>
    <dbReference type="NCBI Taxonomy" id="936133"/>
    <lineage>
        <taxon>Bacteria</taxon>
        <taxon>Pseudomonadati</taxon>
        <taxon>Pseudomonadota</taxon>
        <taxon>Betaproteobacteria</taxon>
        <taxon>Burkholderiales</taxon>
        <taxon>Burkholderiaceae</taxon>
        <taxon>Cupriavidus</taxon>
    </lineage>
</organism>
<feature type="signal peptide" evidence="1">
    <location>
        <begin position="1"/>
        <end position="27"/>
    </location>
</feature>
<reference evidence="2 3" key="1">
    <citation type="submission" date="2019-07" db="EMBL/GenBank/DDBJ databases">
        <title>Genome sequencing of lignin-degrading bacterial isolates.</title>
        <authorList>
            <person name="Gladden J."/>
        </authorList>
    </citation>
    <scope>NUCLEOTIDE SEQUENCE [LARGE SCALE GENOMIC DNA]</scope>
    <source>
        <strain evidence="2 3">J11</strain>
    </source>
</reference>
<protein>
    <submittedName>
        <fullName evidence="2">Uncharacterized protein</fullName>
    </submittedName>
</protein>
<sequence length="180" mass="18643">MRTSVLSLLSGLWLSAAVLAVPVAARAAPADDAHNSLPNGLSALARLLIGVADGRPTGLTAVTRLTGTSPTTDLALGNACREVTRAGPFLLDTATRLEGCRGEHGKRVVFHLSLFRFDASREGTAAFMASARPALVRGICRNPDVPVLGRLGIALIFQYTGINQQPVGEVSISPGGCDSA</sequence>
<feature type="chain" id="PRO_5022021148" evidence="1">
    <location>
        <begin position="28"/>
        <end position="180"/>
    </location>
</feature>